<feature type="transmembrane region" description="Helical" evidence="1">
    <location>
        <begin position="336"/>
        <end position="355"/>
    </location>
</feature>
<proteinExistence type="predicted"/>
<evidence type="ECO:0000313" key="4">
    <source>
        <dbReference type="Proteomes" id="UP001143548"/>
    </source>
</evidence>
<evidence type="ECO:0000313" key="3">
    <source>
        <dbReference type="EMBL" id="GKZ26436.1"/>
    </source>
</evidence>
<dbReference type="Proteomes" id="UP001143548">
    <property type="component" value="Unassembled WGS sequence"/>
</dbReference>
<feature type="domain" description="ER-bound oxygenase mpaB/mpaB'/Rubber oxygenase catalytic" evidence="2">
    <location>
        <begin position="103"/>
        <end position="263"/>
    </location>
</feature>
<dbReference type="InterPro" id="IPR018713">
    <property type="entry name" value="MPAB/Lcp_cat_dom"/>
</dbReference>
<dbReference type="GO" id="GO:0016491">
    <property type="term" value="F:oxidoreductase activity"/>
    <property type="evidence" value="ECO:0007669"/>
    <property type="project" value="InterPro"/>
</dbReference>
<dbReference type="EMBL" id="BROQ01000146">
    <property type="protein sequence ID" value="GKZ26436.1"/>
    <property type="molecule type" value="Genomic_DNA"/>
</dbReference>
<keyword evidence="1" id="KW-1133">Transmembrane helix</keyword>
<comment type="caution">
    <text evidence="3">The sequence shown here is derived from an EMBL/GenBank/DDBJ whole genome shotgun (WGS) entry which is preliminary data.</text>
</comment>
<keyword evidence="1" id="KW-0472">Membrane</keyword>
<accession>A0A9W6DT17</accession>
<organism evidence="3 4">
    <name type="scientific">Aspergillus brasiliensis</name>
    <dbReference type="NCBI Taxonomy" id="319629"/>
    <lineage>
        <taxon>Eukaryota</taxon>
        <taxon>Fungi</taxon>
        <taxon>Dikarya</taxon>
        <taxon>Ascomycota</taxon>
        <taxon>Pezizomycotina</taxon>
        <taxon>Eurotiomycetes</taxon>
        <taxon>Eurotiomycetidae</taxon>
        <taxon>Eurotiales</taxon>
        <taxon>Aspergillaceae</taxon>
        <taxon>Aspergillus</taxon>
        <taxon>Aspergillus subgen. Circumdati</taxon>
    </lineage>
</organism>
<dbReference type="Pfam" id="PF09995">
    <property type="entry name" value="MPAB_Lcp_cat"/>
    <property type="match status" value="1"/>
</dbReference>
<protein>
    <recommendedName>
        <fullName evidence="2">ER-bound oxygenase mpaB/mpaB'/Rubber oxygenase catalytic domain-containing protein</fullName>
    </recommendedName>
</protein>
<evidence type="ECO:0000259" key="2">
    <source>
        <dbReference type="Pfam" id="PF09995"/>
    </source>
</evidence>
<sequence length="363" mass="42006">MTAKTATCTVKRVPPDFPLYKGVSFTADRIEAVRKTLPQPGGYKWLDEYIDSLDPVKDWEQVIRTEFNYTFNEFGGSIPHTTAFINVIQNPVGGRTLAGTGKVFGHFHGHDRLMDANGFLFSWMLEGLTTPNGKAEVERLNRLHMRLAKRFPGNFADKDDFIIAIVNLALFPARLREVFGLPPLPENRRIARLYWSRALWANIITELGPARMEDFPNTLEEMVEWERQFNARPHEPIDEGHRAAEALIDHFCWQWFPKPLRFIGREFILMILPGSSIRKHRLGERKPWLDSCIYYGFRLMLLLQSLAPDPRIGLIDRIMVEEQKKAGVLPPRKQRLSMPTVLAFLLLTGFAQFLYQNVRRDRE</sequence>
<keyword evidence="1" id="KW-0812">Transmembrane</keyword>
<reference evidence="3" key="1">
    <citation type="submission" date="2022-07" db="EMBL/GenBank/DDBJ databases">
        <title>Taxonomy of Aspergillus series Nigri: significant species reduction supported by multi-species coalescent approaches.</title>
        <authorList>
            <person name="Bian C."/>
            <person name="Kusuya Y."/>
            <person name="Sklenar F."/>
            <person name="D'hooge E."/>
            <person name="Yaguchi T."/>
            <person name="Takahashi H."/>
            <person name="Hubka V."/>
        </authorList>
    </citation>
    <scope>NUCLEOTIDE SEQUENCE</scope>
    <source>
        <strain evidence="3">CBS 733.88</strain>
    </source>
</reference>
<gene>
    <name evidence="3" type="ORF">AbraCBS73388_002521</name>
</gene>
<dbReference type="AlphaFoldDB" id="A0A9W6DT17"/>
<evidence type="ECO:0000256" key="1">
    <source>
        <dbReference type="SAM" id="Phobius"/>
    </source>
</evidence>
<name>A0A9W6DT17_9EURO</name>